<protein>
    <recommendedName>
        <fullName evidence="1">NAD-dependent epimerase/dehydratase domain-containing protein</fullName>
    </recommendedName>
</protein>
<dbReference type="InterPro" id="IPR051783">
    <property type="entry name" value="NAD(P)-dependent_oxidoreduct"/>
</dbReference>
<reference evidence="2 3" key="1">
    <citation type="journal article" date="2015" name="Genome Announc.">
        <title>Complete Genome Sequence of a Novel Bacterium within the Family Rhodocyclaceae That Degrades Polycyclic Aromatic Hydrocarbons.</title>
        <authorList>
            <person name="Singleton D.R."/>
            <person name="Dickey A.N."/>
            <person name="Scholl E.H."/>
            <person name="Wright F.A."/>
            <person name="Aitken M.D."/>
        </authorList>
    </citation>
    <scope>NUCLEOTIDE SEQUENCE [LARGE SCALE GENOMIC DNA]</scope>
    <source>
        <strain evidence="3">PG1-Ca6</strain>
    </source>
</reference>
<dbReference type="Gene3D" id="3.40.50.720">
    <property type="entry name" value="NAD(P)-binding Rossmann-like Domain"/>
    <property type="match status" value="1"/>
</dbReference>
<dbReference type="PANTHER" id="PTHR48079:SF6">
    <property type="entry name" value="NAD(P)-BINDING DOMAIN-CONTAINING PROTEIN-RELATED"/>
    <property type="match status" value="1"/>
</dbReference>
<dbReference type="GO" id="GO:0004029">
    <property type="term" value="F:aldehyde dehydrogenase (NAD+) activity"/>
    <property type="evidence" value="ECO:0007669"/>
    <property type="project" value="TreeGrafter"/>
</dbReference>
<dbReference type="Proteomes" id="UP000061603">
    <property type="component" value="Chromosome"/>
</dbReference>
<dbReference type="SUPFAM" id="SSF51735">
    <property type="entry name" value="NAD(P)-binding Rossmann-fold domains"/>
    <property type="match status" value="1"/>
</dbReference>
<evidence type="ECO:0000313" key="2">
    <source>
        <dbReference type="EMBL" id="AJP49144.1"/>
    </source>
</evidence>
<sequence>MKKKWSRRILIVGCGDVIRRVLPELLQRWHVLALVRTRDPRLTALGVRQIEGNLDQPATLRRLAGIADAVIHSAPPPAEGQTDSRTTHLLSALRRGKSLPRQIVYISTSGVYGNSQGAVVSETRPLATKSARAIRRVDAERRLRAFACRGGRHIGHHNCCVSILRAPGIYAADRLPLERLRQGLPLFVPEQDSHTNHIHAADLGRACLAALHRGRPNRTYNVSDDSVFLMGEWFDLLADSFALPRAPRLPRETVQQRVSPLQWSFMSESRQLDNTRMKRELGLRLCYPTVATGIKETSCSG</sequence>
<dbReference type="STRING" id="1565605.PG1C_13275"/>
<dbReference type="PANTHER" id="PTHR48079">
    <property type="entry name" value="PROTEIN YEEZ"/>
    <property type="match status" value="1"/>
</dbReference>
<organism evidence="2 3">
    <name type="scientific">Rugosibacter aromaticivorans</name>
    <dbReference type="NCBI Taxonomy" id="1565605"/>
    <lineage>
        <taxon>Bacteria</taxon>
        <taxon>Pseudomonadati</taxon>
        <taxon>Pseudomonadota</taxon>
        <taxon>Betaproteobacteria</taxon>
        <taxon>Nitrosomonadales</taxon>
        <taxon>Sterolibacteriaceae</taxon>
        <taxon>Rugosibacter</taxon>
    </lineage>
</organism>
<dbReference type="HOGENOM" id="CLU_007383_11_4_4"/>
<dbReference type="InterPro" id="IPR001509">
    <property type="entry name" value="Epimerase_deHydtase"/>
</dbReference>
<feature type="domain" description="NAD-dependent epimerase/dehydratase" evidence="1">
    <location>
        <begin position="20"/>
        <end position="222"/>
    </location>
</feature>
<keyword evidence="3" id="KW-1185">Reference proteome</keyword>
<accession>A0A0C5JBP0</accession>
<dbReference type="Pfam" id="PF01370">
    <property type="entry name" value="Epimerase"/>
    <property type="match status" value="1"/>
</dbReference>
<dbReference type="InterPro" id="IPR036291">
    <property type="entry name" value="NAD(P)-bd_dom_sf"/>
</dbReference>
<dbReference type="KEGG" id="rbu:PG1C_13275"/>
<dbReference type="AlphaFoldDB" id="A0A0C5JBP0"/>
<dbReference type="PATRIC" id="fig|1565605.3.peg.2811"/>
<dbReference type="GO" id="GO:0005737">
    <property type="term" value="C:cytoplasm"/>
    <property type="evidence" value="ECO:0007669"/>
    <property type="project" value="TreeGrafter"/>
</dbReference>
<evidence type="ECO:0000313" key="3">
    <source>
        <dbReference type="Proteomes" id="UP000061603"/>
    </source>
</evidence>
<gene>
    <name evidence="2" type="ORF">PG1C_13275</name>
</gene>
<dbReference type="EMBL" id="CP010554">
    <property type="protein sequence ID" value="AJP49144.1"/>
    <property type="molecule type" value="Genomic_DNA"/>
</dbReference>
<evidence type="ECO:0000259" key="1">
    <source>
        <dbReference type="Pfam" id="PF01370"/>
    </source>
</evidence>
<name>A0A0C5JBP0_9PROT</name>
<proteinExistence type="predicted"/>